<evidence type="ECO:0000313" key="1">
    <source>
        <dbReference type="EMBL" id="KAJ8130272.1"/>
    </source>
</evidence>
<accession>A0ACC2JSN3</accession>
<protein>
    <submittedName>
        <fullName evidence="1">Uncharacterized protein</fullName>
    </submittedName>
</protein>
<sequence>MMSYISRNTIYGLVANSWLYSAVYAGPFSSCPRPCQVQFCETSDSSCVVTEPDGQEPLHTSQHLSNEAIIGIIALLAAVLVVPFISKYLGYWIARHYRRSSAGQANSTSGISSAAQDQYAVQGTLPQLHTNIEANLPANTDRPPLVPIFAPPGAVYELEGSSVFPEAATR</sequence>
<gene>
    <name evidence="1" type="ORF">O1611_g3356</name>
</gene>
<organism evidence="1 2">
    <name type="scientific">Lasiodiplodia mahajangana</name>
    <dbReference type="NCBI Taxonomy" id="1108764"/>
    <lineage>
        <taxon>Eukaryota</taxon>
        <taxon>Fungi</taxon>
        <taxon>Dikarya</taxon>
        <taxon>Ascomycota</taxon>
        <taxon>Pezizomycotina</taxon>
        <taxon>Dothideomycetes</taxon>
        <taxon>Dothideomycetes incertae sedis</taxon>
        <taxon>Botryosphaeriales</taxon>
        <taxon>Botryosphaeriaceae</taxon>
        <taxon>Lasiodiplodia</taxon>
    </lineage>
</organism>
<name>A0ACC2JSN3_9PEZI</name>
<keyword evidence="2" id="KW-1185">Reference proteome</keyword>
<proteinExistence type="predicted"/>
<reference evidence="1" key="1">
    <citation type="submission" date="2022-12" db="EMBL/GenBank/DDBJ databases">
        <title>Genome Sequence of Lasiodiplodia mahajangana.</title>
        <authorList>
            <person name="Buettner E."/>
        </authorList>
    </citation>
    <scope>NUCLEOTIDE SEQUENCE</scope>
    <source>
        <strain evidence="1">VT137</strain>
    </source>
</reference>
<dbReference type="EMBL" id="JAPUUL010000537">
    <property type="protein sequence ID" value="KAJ8130272.1"/>
    <property type="molecule type" value="Genomic_DNA"/>
</dbReference>
<dbReference type="Proteomes" id="UP001153332">
    <property type="component" value="Unassembled WGS sequence"/>
</dbReference>
<comment type="caution">
    <text evidence="1">The sequence shown here is derived from an EMBL/GenBank/DDBJ whole genome shotgun (WGS) entry which is preliminary data.</text>
</comment>
<evidence type="ECO:0000313" key="2">
    <source>
        <dbReference type="Proteomes" id="UP001153332"/>
    </source>
</evidence>